<keyword evidence="4" id="KW-0808">Transferase</keyword>
<dbReference type="GO" id="GO:0008757">
    <property type="term" value="F:S-adenosylmethionine-dependent methyltransferase activity"/>
    <property type="evidence" value="ECO:0007669"/>
    <property type="project" value="InterPro"/>
</dbReference>
<accession>A0A9W6IPB0</accession>
<dbReference type="GO" id="GO:0032259">
    <property type="term" value="P:methylation"/>
    <property type="evidence" value="ECO:0007669"/>
    <property type="project" value="UniProtKB-KW"/>
</dbReference>
<sequence length="314" mass="34088">MRTKALAALLGGSMLLVSCGNSQTDTDTDTEAAAPETAAETAAAPETETAPAPDYSDIETVLAGDWRGEAAARDEWRHPRETLEFFQIDPSSTVVEIWPGGGWYSDVLGPWIAANGGTYVAAHFPADAASNYQQRSRAAFETRIENNALYGEPQLVNFSADGGLDMEDGSADAVLTFRNVHNWMNNGFAERAFAEFYDALRPGGVLGVVEHRLPSSREQDPMSANGYVQQAYVIAMAEEAGFELVDTSEINANPADTADHPLGVWTLPPVRRSPQEGDEGYEDFDREHFDAIGESDRMTLLFRKPASASEATEE</sequence>
<organism evidence="4 5">
    <name type="scientific">Maricaulis virginensis</name>
    <dbReference type="NCBI Taxonomy" id="144022"/>
    <lineage>
        <taxon>Bacteria</taxon>
        <taxon>Pseudomonadati</taxon>
        <taxon>Pseudomonadota</taxon>
        <taxon>Alphaproteobacteria</taxon>
        <taxon>Maricaulales</taxon>
        <taxon>Maricaulaceae</taxon>
        <taxon>Maricaulis</taxon>
    </lineage>
</organism>
<feature type="region of interest" description="Disordered" evidence="1">
    <location>
        <begin position="21"/>
        <end position="57"/>
    </location>
</feature>
<dbReference type="AlphaFoldDB" id="A0A9W6IPB0"/>
<keyword evidence="2" id="KW-0732">Signal</keyword>
<feature type="chain" id="PRO_5040914675" evidence="2">
    <location>
        <begin position="25"/>
        <end position="314"/>
    </location>
</feature>
<dbReference type="Pfam" id="PF08241">
    <property type="entry name" value="Methyltransf_11"/>
    <property type="match status" value="1"/>
</dbReference>
<gene>
    <name evidence="4" type="ORF">GCM10017621_21640</name>
</gene>
<feature type="region of interest" description="Disordered" evidence="1">
    <location>
        <begin position="254"/>
        <end position="282"/>
    </location>
</feature>
<keyword evidence="4" id="KW-0489">Methyltransferase</keyword>
<feature type="domain" description="Methyltransferase type 11" evidence="3">
    <location>
        <begin position="138"/>
        <end position="206"/>
    </location>
</feature>
<name>A0A9W6IPB0_9PROT</name>
<dbReference type="InterPro" id="IPR029063">
    <property type="entry name" value="SAM-dependent_MTases_sf"/>
</dbReference>
<dbReference type="SUPFAM" id="SSF53335">
    <property type="entry name" value="S-adenosyl-L-methionine-dependent methyltransferases"/>
    <property type="match status" value="1"/>
</dbReference>
<comment type="caution">
    <text evidence="4">The sequence shown here is derived from an EMBL/GenBank/DDBJ whole genome shotgun (WGS) entry which is preliminary data.</text>
</comment>
<reference evidence="4" key="1">
    <citation type="journal article" date="2014" name="Int. J. Syst. Evol. Microbiol.">
        <title>Complete genome sequence of Corynebacterium casei LMG S-19264T (=DSM 44701T), isolated from a smear-ripened cheese.</title>
        <authorList>
            <consortium name="US DOE Joint Genome Institute (JGI-PGF)"/>
            <person name="Walter F."/>
            <person name="Albersmeier A."/>
            <person name="Kalinowski J."/>
            <person name="Ruckert C."/>
        </authorList>
    </citation>
    <scope>NUCLEOTIDE SEQUENCE</scope>
    <source>
        <strain evidence="4">VKM B-1513</strain>
    </source>
</reference>
<dbReference type="PROSITE" id="PS51257">
    <property type="entry name" value="PROKAR_LIPOPROTEIN"/>
    <property type="match status" value="1"/>
</dbReference>
<evidence type="ECO:0000259" key="3">
    <source>
        <dbReference type="Pfam" id="PF08241"/>
    </source>
</evidence>
<dbReference type="PIRSF" id="PIRSF031679">
    <property type="entry name" value="Mtase_Alr7345_prd"/>
    <property type="match status" value="1"/>
</dbReference>
<evidence type="ECO:0000313" key="5">
    <source>
        <dbReference type="Proteomes" id="UP001143486"/>
    </source>
</evidence>
<reference evidence="4" key="2">
    <citation type="submission" date="2023-01" db="EMBL/GenBank/DDBJ databases">
        <authorList>
            <person name="Sun Q."/>
            <person name="Evtushenko L."/>
        </authorList>
    </citation>
    <scope>NUCLEOTIDE SEQUENCE</scope>
    <source>
        <strain evidence="4">VKM B-1513</strain>
    </source>
</reference>
<evidence type="ECO:0000256" key="1">
    <source>
        <dbReference type="SAM" id="MobiDB-lite"/>
    </source>
</evidence>
<dbReference type="Gene3D" id="3.40.50.150">
    <property type="entry name" value="Vaccinia Virus protein VP39"/>
    <property type="match status" value="1"/>
</dbReference>
<dbReference type="EMBL" id="BSFE01000005">
    <property type="protein sequence ID" value="GLK52656.1"/>
    <property type="molecule type" value="Genomic_DNA"/>
</dbReference>
<protein>
    <submittedName>
        <fullName evidence="4">Methyltransferase</fullName>
    </submittedName>
</protein>
<dbReference type="Proteomes" id="UP001143486">
    <property type="component" value="Unassembled WGS sequence"/>
</dbReference>
<evidence type="ECO:0000256" key="2">
    <source>
        <dbReference type="SAM" id="SignalP"/>
    </source>
</evidence>
<proteinExistence type="predicted"/>
<dbReference type="InterPro" id="IPR016980">
    <property type="entry name" value="S-AdoMet-dep_MeTrfase_Alr7345"/>
</dbReference>
<dbReference type="RefSeq" id="WP_271187018.1">
    <property type="nucleotide sequence ID" value="NZ_BSFE01000005.1"/>
</dbReference>
<feature type="compositionally biased region" description="Low complexity" evidence="1">
    <location>
        <begin position="31"/>
        <end position="54"/>
    </location>
</feature>
<evidence type="ECO:0000313" key="4">
    <source>
        <dbReference type="EMBL" id="GLK52656.1"/>
    </source>
</evidence>
<dbReference type="InterPro" id="IPR013216">
    <property type="entry name" value="Methyltransf_11"/>
</dbReference>
<feature type="signal peptide" evidence="2">
    <location>
        <begin position="1"/>
        <end position="24"/>
    </location>
</feature>
<keyword evidence="5" id="KW-1185">Reference proteome</keyword>